<dbReference type="EMBL" id="KL660417">
    <property type="protein sequence ID" value="KFA66609.1"/>
    <property type="molecule type" value="Genomic_DNA"/>
</dbReference>
<feature type="region of interest" description="Disordered" evidence="2">
    <location>
        <begin position="1"/>
        <end position="44"/>
    </location>
</feature>
<gene>
    <name evidence="3" type="ORF">S40285_03047</name>
</gene>
<feature type="compositionally biased region" description="Basic and acidic residues" evidence="2">
    <location>
        <begin position="252"/>
        <end position="264"/>
    </location>
</feature>
<organism evidence="3 4">
    <name type="scientific">Stachybotrys chlorohalonatus (strain IBT 40285)</name>
    <dbReference type="NCBI Taxonomy" id="1283841"/>
    <lineage>
        <taxon>Eukaryota</taxon>
        <taxon>Fungi</taxon>
        <taxon>Dikarya</taxon>
        <taxon>Ascomycota</taxon>
        <taxon>Pezizomycotina</taxon>
        <taxon>Sordariomycetes</taxon>
        <taxon>Hypocreomycetidae</taxon>
        <taxon>Hypocreales</taxon>
        <taxon>Stachybotryaceae</taxon>
        <taxon>Stachybotrys</taxon>
    </lineage>
</organism>
<feature type="region of interest" description="Disordered" evidence="2">
    <location>
        <begin position="249"/>
        <end position="270"/>
    </location>
</feature>
<dbReference type="HOGENOM" id="CLU_374760_0_0_1"/>
<keyword evidence="4" id="KW-1185">Reference proteome</keyword>
<dbReference type="AlphaFoldDB" id="A0A084QRM4"/>
<accession>A0A084QRM4</accession>
<proteinExistence type="predicted"/>
<name>A0A084QRM4_STAC4</name>
<feature type="compositionally biased region" description="Polar residues" evidence="2">
    <location>
        <begin position="732"/>
        <end position="741"/>
    </location>
</feature>
<dbReference type="Proteomes" id="UP000028524">
    <property type="component" value="Unassembled WGS sequence"/>
</dbReference>
<dbReference type="InParanoid" id="A0A084QRM4"/>
<evidence type="ECO:0000313" key="4">
    <source>
        <dbReference type="Proteomes" id="UP000028524"/>
    </source>
</evidence>
<keyword evidence="1" id="KW-0175">Coiled coil</keyword>
<protein>
    <submittedName>
        <fullName evidence="3">Uncharacterized protein</fullName>
    </submittedName>
</protein>
<feature type="coiled-coil region" evidence="1">
    <location>
        <begin position="274"/>
        <end position="395"/>
    </location>
</feature>
<evidence type="ECO:0000313" key="3">
    <source>
        <dbReference type="EMBL" id="KFA66609.1"/>
    </source>
</evidence>
<dbReference type="OrthoDB" id="5082913at2759"/>
<sequence>MNGIDNVGRRYDRETSDRNQDWRDNRNSRSQGRDSPPPPTGNVNNITSLLAHKTKARRASSPFFVPSPILGVPENGLRACLLTPPYASLTVEHLHRLTFYLAATARNDGATRGAKESSDVPPPTPDLVLFLDIVCDRVLAVQEKKKAERDRAYWEGRRHSTFRDDFGDSPFSVAKESEATAQAEVSSLKGRIKAIDKKLALPFTKVLHQLHSTAAAEQAQDSDELAALAILRHECAQVQARLSALEAGSTMRMDRDQPTQEKSTRPGGYNDMVIGELQGRLFDLSGKNQELEQKIGKLNLVLASECERSRELHEVLKQVSKELEAQGKTSDTAQELAEMVKSHNAQLKLLSSQVASDTETVKQLSSEVATETKAKNRMQSQLGDFAKKLENLRIEVATEMSSIHKKIPDQGRLEQESKKLRGSAAEDLEKFRSSYPSEEALHRVISGLKTLEPRFEQSSVSIGTHESRLTALEAECRTKFESLAECEAPDVDEIPRVISEMATLKKQMDELASRAPVPSTVPAVPGSMTLEKLEQVNLSRLQILTRGVEEKLSKLTEAFGSLIGQERQRREHLDDDLKRLAERLSDWKTEMTTLHETFRGELNTTKQSAAKLSEPAGSDESLSKKVELQDSALLALIGRIERTDSLATELQKGMEDVSIQIQAVTEWQNRFTARDLWNGLASEVNQKLSGFANQMLELKMRTDGLEQRGRATGGEPSKRHKGPNGMYAPATMQRNQHGPKS</sequence>
<evidence type="ECO:0000256" key="1">
    <source>
        <dbReference type="SAM" id="Coils"/>
    </source>
</evidence>
<feature type="compositionally biased region" description="Basic and acidic residues" evidence="2">
    <location>
        <begin position="7"/>
        <end position="27"/>
    </location>
</feature>
<reference evidence="3 4" key="1">
    <citation type="journal article" date="2014" name="BMC Genomics">
        <title>Comparative genome sequencing reveals chemotype-specific gene clusters in the toxigenic black mold Stachybotrys.</title>
        <authorList>
            <person name="Semeiks J."/>
            <person name="Borek D."/>
            <person name="Otwinowski Z."/>
            <person name="Grishin N.V."/>
        </authorList>
    </citation>
    <scope>NUCLEOTIDE SEQUENCE [LARGE SCALE GENOMIC DNA]</scope>
    <source>
        <strain evidence="3 4">IBT 40285</strain>
    </source>
</reference>
<feature type="region of interest" description="Disordered" evidence="2">
    <location>
        <begin position="704"/>
        <end position="741"/>
    </location>
</feature>
<feature type="coiled-coil region" evidence="1">
    <location>
        <begin position="563"/>
        <end position="597"/>
    </location>
</feature>
<evidence type="ECO:0000256" key="2">
    <source>
        <dbReference type="SAM" id="MobiDB-lite"/>
    </source>
</evidence>